<accession>A0A7R7ENQ8</accession>
<evidence type="ECO:0000313" key="11">
    <source>
        <dbReference type="Proteomes" id="UP000595897"/>
    </source>
</evidence>
<comment type="similarity">
    <text evidence="1">Belongs to the CpsD/CapB family.</text>
</comment>
<dbReference type="AlphaFoldDB" id="A0A7R7ENQ8"/>
<sequence length="227" mass="25514">MLKATFEKVEDMDYSTREALNSLRTNLRFCGGDNKVICLTSCRACEGKSTTSINLARVLAADGKRVILIDADLRKSVLVGRYHIKTEEEISGLSHYLSGQVEKEEIIYESNVKNMDVIFSGPLTPNPTELLGNEYLQRLITELKEEYDMVIIDTPPLGTVIDTAVIVPNCDGVILVIESETISYKAVQNVKKQLMNTGVKILGAILNKVDYNNKPKYNYYYNQYSVK</sequence>
<dbReference type="InterPro" id="IPR050445">
    <property type="entry name" value="Bact_polysacc_biosynth/exp"/>
</dbReference>
<dbReference type="CDD" id="cd05387">
    <property type="entry name" value="BY-kinase"/>
    <property type="match status" value="1"/>
</dbReference>
<dbReference type="PANTHER" id="PTHR32309:SF13">
    <property type="entry name" value="FERRIC ENTEROBACTIN TRANSPORT PROTEIN FEPE"/>
    <property type="match status" value="1"/>
</dbReference>
<dbReference type="EMBL" id="AP024169">
    <property type="protein sequence ID" value="BCN32261.1"/>
    <property type="molecule type" value="Genomic_DNA"/>
</dbReference>
<keyword evidence="7" id="KW-0829">Tyrosine-protein kinase</keyword>
<dbReference type="InterPro" id="IPR025669">
    <property type="entry name" value="AAA_dom"/>
</dbReference>
<keyword evidence="5 10" id="KW-0418">Kinase</keyword>
<feature type="domain" description="AAA" evidence="9">
    <location>
        <begin position="35"/>
        <end position="193"/>
    </location>
</feature>
<evidence type="ECO:0000259" key="9">
    <source>
        <dbReference type="Pfam" id="PF13614"/>
    </source>
</evidence>
<keyword evidence="11" id="KW-1185">Reference proteome</keyword>
<dbReference type="KEGG" id="ahb:bsdtb5_35560"/>
<keyword evidence="6" id="KW-0067">ATP-binding</keyword>
<evidence type="ECO:0000256" key="1">
    <source>
        <dbReference type="ARBA" id="ARBA00007316"/>
    </source>
</evidence>
<gene>
    <name evidence="10" type="ORF">bsdtb5_35560</name>
</gene>
<organism evidence="10 11">
    <name type="scientific">Anaeromicropila herbilytica</name>
    <dbReference type="NCBI Taxonomy" id="2785025"/>
    <lineage>
        <taxon>Bacteria</taxon>
        <taxon>Bacillati</taxon>
        <taxon>Bacillota</taxon>
        <taxon>Clostridia</taxon>
        <taxon>Lachnospirales</taxon>
        <taxon>Lachnospiraceae</taxon>
        <taxon>Anaeromicropila</taxon>
    </lineage>
</organism>
<proteinExistence type="inferred from homology"/>
<evidence type="ECO:0000256" key="4">
    <source>
        <dbReference type="ARBA" id="ARBA00022741"/>
    </source>
</evidence>
<evidence type="ECO:0000256" key="3">
    <source>
        <dbReference type="ARBA" id="ARBA00022679"/>
    </source>
</evidence>
<dbReference type="RefSeq" id="WP_271713317.1">
    <property type="nucleotide sequence ID" value="NZ_AP024169.1"/>
</dbReference>
<dbReference type="NCBIfam" id="TIGR01007">
    <property type="entry name" value="eps_fam"/>
    <property type="match status" value="1"/>
</dbReference>
<evidence type="ECO:0000256" key="8">
    <source>
        <dbReference type="ARBA" id="ARBA00051245"/>
    </source>
</evidence>
<dbReference type="SUPFAM" id="SSF52540">
    <property type="entry name" value="P-loop containing nucleoside triphosphate hydrolases"/>
    <property type="match status" value="1"/>
</dbReference>
<evidence type="ECO:0000313" key="10">
    <source>
        <dbReference type="EMBL" id="BCN32261.1"/>
    </source>
</evidence>
<dbReference type="InterPro" id="IPR027417">
    <property type="entry name" value="P-loop_NTPase"/>
</dbReference>
<dbReference type="Gene3D" id="3.40.50.300">
    <property type="entry name" value="P-loop containing nucleotide triphosphate hydrolases"/>
    <property type="match status" value="1"/>
</dbReference>
<keyword evidence="3" id="KW-0808">Transferase</keyword>
<dbReference type="InterPro" id="IPR005702">
    <property type="entry name" value="Wzc-like_C"/>
</dbReference>
<dbReference type="EC" id="2.7.10.2" evidence="2"/>
<dbReference type="GO" id="GO:0004715">
    <property type="term" value="F:non-membrane spanning protein tyrosine kinase activity"/>
    <property type="evidence" value="ECO:0007669"/>
    <property type="project" value="UniProtKB-EC"/>
</dbReference>
<keyword evidence="4" id="KW-0547">Nucleotide-binding</keyword>
<evidence type="ECO:0000256" key="6">
    <source>
        <dbReference type="ARBA" id="ARBA00022840"/>
    </source>
</evidence>
<dbReference type="Pfam" id="PF13614">
    <property type="entry name" value="AAA_31"/>
    <property type="match status" value="1"/>
</dbReference>
<comment type="catalytic activity">
    <reaction evidence="8">
        <text>L-tyrosyl-[protein] + ATP = O-phospho-L-tyrosyl-[protein] + ADP + H(+)</text>
        <dbReference type="Rhea" id="RHEA:10596"/>
        <dbReference type="Rhea" id="RHEA-COMP:10136"/>
        <dbReference type="Rhea" id="RHEA-COMP:20101"/>
        <dbReference type="ChEBI" id="CHEBI:15378"/>
        <dbReference type="ChEBI" id="CHEBI:30616"/>
        <dbReference type="ChEBI" id="CHEBI:46858"/>
        <dbReference type="ChEBI" id="CHEBI:61978"/>
        <dbReference type="ChEBI" id="CHEBI:456216"/>
        <dbReference type="EC" id="2.7.10.2"/>
    </reaction>
</comment>
<evidence type="ECO:0000256" key="2">
    <source>
        <dbReference type="ARBA" id="ARBA00011903"/>
    </source>
</evidence>
<evidence type="ECO:0000256" key="5">
    <source>
        <dbReference type="ARBA" id="ARBA00022777"/>
    </source>
</evidence>
<dbReference type="GO" id="GO:0005524">
    <property type="term" value="F:ATP binding"/>
    <property type="evidence" value="ECO:0007669"/>
    <property type="project" value="UniProtKB-KW"/>
</dbReference>
<reference evidence="10 11" key="1">
    <citation type="submission" date="2020-11" db="EMBL/GenBank/DDBJ databases">
        <title>Draft genome sequencing of a Lachnospiraceae strain isolated from anoxic soil subjected to BSD treatment.</title>
        <authorList>
            <person name="Uek A."/>
            <person name="Tonouchi A."/>
        </authorList>
    </citation>
    <scope>NUCLEOTIDE SEQUENCE [LARGE SCALE GENOMIC DNA]</scope>
    <source>
        <strain evidence="10 11">TB5</strain>
    </source>
</reference>
<dbReference type="GO" id="GO:0005886">
    <property type="term" value="C:plasma membrane"/>
    <property type="evidence" value="ECO:0007669"/>
    <property type="project" value="TreeGrafter"/>
</dbReference>
<dbReference type="PANTHER" id="PTHR32309">
    <property type="entry name" value="TYROSINE-PROTEIN KINASE"/>
    <property type="match status" value="1"/>
</dbReference>
<protein>
    <recommendedName>
        <fullName evidence="2">non-specific protein-tyrosine kinase</fullName>
        <ecNumber evidence="2">2.7.10.2</ecNumber>
    </recommendedName>
</protein>
<dbReference type="Proteomes" id="UP000595897">
    <property type="component" value="Chromosome"/>
</dbReference>
<name>A0A7R7ENQ8_9FIRM</name>
<evidence type="ECO:0000256" key="7">
    <source>
        <dbReference type="ARBA" id="ARBA00023137"/>
    </source>
</evidence>